<gene>
    <name evidence="1" type="ORF">RUMCAL_01175</name>
</gene>
<proteinExistence type="predicted"/>
<organism evidence="1 2">
    <name type="scientific">Ruminococcus callidus ATCC 27760</name>
    <dbReference type="NCBI Taxonomy" id="411473"/>
    <lineage>
        <taxon>Bacteria</taxon>
        <taxon>Bacillati</taxon>
        <taxon>Bacillota</taxon>
        <taxon>Clostridia</taxon>
        <taxon>Eubacteriales</taxon>
        <taxon>Oscillospiraceae</taxon>
        <taxon>Ruminococcus</taxon>
    </lineage>
</organism>
<dbReference type="Proteomes" id="UP000016662">
    <property type="component" value="Unassembled WGS sequence"/>
</dbReference>
<keyword evidence="2" id="KW-1185">Reference proteome</keyword>
<comment type="caution">
    <text evidence="1">The sequence shown here is derived from an EMBL/GenBank/DDBJ whole genome shotgun (WGS) entry which is preliminary data.</text>
</comment>
<evidence type="ECO:0000313" key="2">
    <source>
        <dbReference type="Proteomes" id="UP000016662"/>
    </source>
</evidence>
<sequence length="41" mass="4907">MAFVKGKMEIFKFCEIAQIKNLKEKMHWAVFRATPHKERLA</sequence>
<dbReference type="STRING" id="411473.RUMCAL_01175"/>
<dbReference type="EMBL" id="AWVF01000141">
    <property type="protein sequence ID" value="ERJ96463.1"/>
    <property type="molecule type" value="Genomic_DNA"/>
</dbReference>
<evidence type="ECO:0000313" key="1">
    <source>
        <dbReference type="EMBL" id="ERJ96463.1"/>
    </source>
</evidence>
<accession>U2MAZ0</accession>
<dbReference type="HOGENOM" id="CLU_3281840_0_0_9"/>
<name>U2MAZ0_9FIRM</name>
<feature type="non-terminal residue" evidence="1">
    <location>
        <position position="41"/>
    </location>
</feature>
<reference evidence="1 2" key="1">
    <citation type="submission" date="2013-07" db="EMBL/GenBank/DDBJ databases">
        <authorList>
            <person name="Weinstock G."/>
            <person name="Sodergren E."/>
            <person name="Wylie T."/>
            <person name="Fulton L."/>
            <person name="Fulton R."/>
            <person name="Fronick C."/>
            <person name="O'Laughlin M."/>
            <person name="Godfrey J."/>
            <person name="Miner T."/>
            <person name="Herter B."/>
            <person name="Appelbaum E."/>
            <person name="Cordes M."/>
            <person name="Lek S."/>
            <person name="Wollam A."/>
            <person name="Pepin K.H."/>
            <person name="Palsikar V.B."/>
            <person name="Mitreva M."/>
            <person name="Wilson R.K."/>
        </authorList>
    </citation>
    <scope>NUCLEOTIDE SEQUENCE [LARGE SCALE GENOMIC DNA]</scope>
    <source>
        <strain evidence="1 2">ATCC 27760</strain>
    </source>
</reference>
<dbReference type="AlphaFoldDB" id="U2MAZ0"/>
<protein>
    <submittedName>
        <fullName evidence="1">Uncharacterized protein</fullName>
    </submittedName>
</protein>